<dbReference type="EMBL" id="LR797814">
    <property type="protein sequence ID" value="CAB4240612.1"/>
    <property type="molecule type" value="Genomic_DNA"/>
</dbReference>
<sequence length="69" mass="8108">MDDLQKTLCAIKYHSQRLTENVSVAYWCSGFDKEFHMKQSLDAYEKIITEIEMVKQHLNKVVDESLNTL</sequence>
<protein>
    <submittedName>
        <fullName evidence="1">Uncharacterized protein</fullName>
    </submittedName>
</protein>
<evidence type="ECO:0000313" key="1">
    <source>
        <dbReference type="EMBL" id="CAB4240612.1"/>
    </source>
</evidence>
<organism evidence="1">
    <name type="scientific">uncultured Caudovirales phage</name>
    <dbReference type="NCBI Taxonomy" id="2100421"/>
    <lineage>
        <taxon>Viruses</taxon>
        <taxon>Duplodnaviria</taxon>
        <taxon>Heunggongvirae</taxon>
        <taxon>Uroviricota</taxon>
        <taxon>Caudoviricetes</taxon>
        <taxon>Peduoviridae</taxon>
        <taxon>Maltschvirus</taxon>
        <taxon>Maltschvirus maltsch</taxon>
    </lineage>
</organism>
<reference evidence="1" key="1">
    <citation type="submission" date="2020-05" db="EMBL/GenBank/DDBJ databases">
        <authorList>
            <person name="Chiriac C."/>
            <person name="Salcher M."/>
            <person name="Ghai R."/>
            <person name="Kavagutti S V."/>
        </authorList>
    </citation>
    <scope>NUCLEOTIDE SEQUENCE</scope>
</reference>
<gene>
    <name evidence="1" type="ORF">UFOVP3_61</name>
</gene>
<accession>A0A6J5T716</accession>
<proteinExistence type="predicted"/>
<name>A0A6J5T716_9CAUD</name>